<accession>D8K491</accession>
<dbReference type="AlphaFoldDB" id="D8K491"/>
<organism evidence="1 2">
    <name type="scientific">Nitrosococcus watsoni (strain C-113)</name>
    <dbReference type="NCBI Taxonomy" id="105559"/>
    <lineage>
        <taxon>Bacteria</taxon>
        <taxon>Pseudomonadati</taxon>
        <taxon>Pseudomonadota</taxon>
        <taxon>Gammaproteobacteria</taxon>
        <taxon>Chromatiales</taxon>
        <taxon>Chromatiaceae</taxon>
        <taxon>Nitrosococcus</taxon>
    </lineage>
</organism>
<reference evidence="1 2" key="1">
    <citation type="submission" date="2010-06" db="EMBL/GenBank/DDBJ databases">
        <title>Complete sequence of chromosome of Nitrosococcus watsoni C-113.</title>
        <authorList>
            <consortium name="US DOE Joint Genome Institute"/>
            <person name="Lucas S."/>
            <person name="Copeland A."/>
            <person name="Lapidus A."/>
            <person name="Cheng J.-F."/>
            <person name="Bruce D."/>
            <person name="Goodwin L."/>
            <person name="Pitluck S."/>
            <person name="Malfatti S.A."/>
            <person name="Chain P.S.G."/>
            <person name="Land M."/>
            <person name="Hauser L."/>
            <person name="Kyrpides N."/>
            <person name="Ivanova N."/>
            <person name="Cambell M.A."/>
            <person name="Heidelberg J.F."/>
            <person name="Klotz M.G."/>
            <person name="Woyke T."/>
        </authorList>
    </citation>
    <scope>NUCLEOTIDE SEQUENCE [LARGE SCALE GENOMIC DNA]</scope>
    <source>
        <strain evidence="1 2">C-113</strain>
    </source>
</reference>
<keyword evidence="2" id="KW-1185">Reference proteome</keyword>
<protein>
    <submittedName>
        <fullName evidence="1">Putative neuromedin U</fullName>
    </submittedName>
</protein>
<name>D8K491_NITWC</name>
<dbReference type="KEGG" id="nwa:Nwat_0841"/>
<evidence type="ECO:0000313" key="1">
    <source>
        <dbReference type="EMBL" id="ADJ27788.1"/>
    </source>
</evidence>
<sequence length="287" mass="31135">MLVCNLKGNTLFLLLLATTVLIFPMIPGKTQADSAQDLAQAVQNPVASLITVPFQNNIGFGAGPDDDVINILNIQPVIPVKIGNWNIINRLIMPLIYLPETRIELPVQPGEQSEVLTFNSEFGVGDINYTSFLSPAQPGKVIWGIGPSFNFNTATDDHLGSGKWSAGPSVVILTQPSPWTIGVLARQLWSFAGDDGRSGVSQFLMQPFLAYQLGDGWALSSAPIMTSNWNADGGNGWTVPLGGGVNRVFTLGKQPLNASVQAYYNVERPKFAPEWTLRLQLNLLFPK</sequence>
<dbReference type="RefSeq" id="WP_013219891.1">
    <property type="nucleotide sequence ID" value="NC_014315.1"/>
</dbReference>
<proteinExistence type="predicted"/>
<dbReference type="HOGENOM" id="CLU_072059_2_0_6"/>
<dbReference type="STRING" id="105559.Nwat_0841"/>
<dbReference type="EMBL" id="CP002086">
    <property type="protein sequence ID" value="ADJ27788.1"/>
    <property type="molecule type" value="Genomic_DNA"/>
</dbReference>
<dbReference type="eggNOG" id="COG3637">
    <property type="taxonomic scope" value="Bacteria"/>
</dbReference>
<evidence type="ECO:0000313" key="2">
    <source>
        <dbReference type="Proteomes" id="UP000000393"/>
    </source>
</evidence>
<dbReference type="Proteomes" id="UP000000393">
    <property type="component" value="Chromosome"/>
</dbReference>
<gene>
    <name evidence="1" type="ordered locus">Nwat_0841</name>
</gene>